<evidence type="ECO:0008006" key="2">
    <source>
        <dbReference type="Google" id="ProtNLM"/>
    </source>
</evidence>
<comment type="caution">
    <text evidence="1">The sequence shown here is derived from an EMBL/GenBank/DDBJ whole genome shotgun (WGS) entry which is preliminary data.</text>
</comment>
<protein>
    <recommendedName>
        <fullName evidence="2">Tyr recombinase domain-containing protein</fullName>
    </recommendedName>
</protein>
<evidence type="ECO:0000313" key="1">
    <source>
        <dbReference type="EMBL" id="GAI34227.1"/>
    </source>
</evidence>
<reference evidence="1" key="1">
    <citation type="journal article" date="2014" name="Front. Microbiol.">
        <title>High frequency of phylogenetically diverse reductive dehalogenase-homologous genes in deep subseafloor sedimentary metagenomes.</title>
        <authorList>
            <person name="Kawai M."/>
            <person name="Futagami T."/>
            <person name="Toyoda A."/>
            <person name="Takaki Y."/>
            <person name="Nishi S."/>
            <person name="Hori S."/>
            <person name="Arai W."/>
            <person name="Tsubouchi T."/>
            <person name="Morono Y."/>
            <person name="Uchiyama I."/>
            <person name="Ito T."/>
            <person name="Fujiyama A."/>
            <person name="Inagaki F."/>
            <person name="Takami H."/>
        </authorList>
    </citation>
    <scope>NUCLEOTIDE SEQUENCE</scope>
    <source>
        <strain evidence="1">Expedition CK06-06</strain>
    </source>
</reference>
<organism evidence="1">
    <name type="scientific">marine sediment metagenome</name>
    <dbReference type="NCBI Taxonomy" id="412755"/>
    <lineage>
        <taxon>unclassified sequences</taxon>
        <taxon>metagenomes</taxon>
        <taxon>ecological metagenomes</taxon>
    </lineage>
</organism>
<proteinExistence type="predicted"/>
<gene>
    <name evidence="1" type="ORF">S06H3_41853</name>
</gene>
<dbReference type="EMBL" id="BARV01025834">
    <property type="protein sequence ID" value="GAI34227.1"/>
    <property type="molecule type" value="Genomic_DNA"/>
</dbReference>
<accession>X1MRF0</accession>
<sequence>MTNPSKEKEPVYLTDEESIHLLTTIAREAKPQVRERDLAMVILFLHTGVRNGLGQPTTLLVENKNYGLLSPINTSGNL</sequence>
<dbReference type="AlphaFoldDB" id="X1MRF0"/>
<name>X1MRF0_9ZZZZ</name>